<sequence length="79" mass="8584">MPLYIKDDTTAELVAQLAKLRGLTKQAAVRLAVQAELDRTREAIPLRERAAALRTAHALPPPTGKAADKDFFDDLSGTL</sequence>
<comment type="caution">
    <text evidence="2">The sequence shown here is derived from an EMBL/GenBank/DDBJ whole genome shotgun (WGS) entry which is preliminary data.</text>
</comment>
<dbReference type="EMBL" id="VOSK01000402">
    <property type="protein sequence ID" value="MPR30598.1"/>
    <property type="molecule type" value="Genomic_DNA"/>
</dbReference>
<evidence type="ECO:0000256" key="1">
    <source>
        <dbReference type="SAM" id="MobiDB-lite"/>
    </source>
</evidence>
<reference evidence="2 3" key="1">
    <citation type="journal article" date="2019" name="Syst. Appl. Microbiol.">
        <title>Microvirga tunisiensis sp. nov., a root nodule symbiotic bacterium isolated from Lupinus micranthus and L. luteus grown in Northern Tunisia.</title>
        <authorList>
            <person name="Msaddak A."/>
            <person name="Rejili M."/>
            <person name="Duran D."/>
            <person name="Mars M."/>
            <person name="Palacios J.M."/>
            <person name="Ruiz-Argueso T."/>
            <person name="Rey L."/>
            <person name="Imperial J."/>
        </authorList>
    </citation>
    <scope>NUCLEOTIDE SEQUENCE [LARGE SCALE GENOMIC DNA]</scope>
    <source>
        <strain evidence="2 3">Lmie10</strain>
    </source>
</reference>
<protein>
    <submittedName>
        <fullName evidence="2">Transcription factor</fullName>
    </submittedName>
</protein>
<accession>A0A5N7MUN2</accession>
<feature type="region of interest" description="Disordered" evidence="1">
    <location>
        <begin position="58"/>
        <end position="79"/>
    </location>
</feature>
<dbReference type="Pfam" id="PF07704">
    <property type="entry name" value="PSK_trans_fac"/>
    <property type="match status" value="1"/>
</dbReference>
<name>A0A5N7MUN2_9HYPH</name>
<dbReference type="AlphaFoldDB" id="A0A5N7MUN2"/>
<gene>
    <name evidence="2" type="ORF">FS320_37805</name>
</gene>
<proteinExistence type="predicted"/>
<dbReference type="Proteomes" id="UP000403266">
    <property type="component" value="Unassembled WGS sequence"/>
</dbReference>
<dbReference type="OrthoDB" id="9814421at2"/>
<evidence type="ECO:0000313" key="3">
    <source>
        <dbReference type="Proteomes" id="UP000403266"/>
    </source>
</evidence>
<organism evidence="2 3">
    <name type="scientific">Microvirga tunisiensis</name>
    <dbReference type="NCBI Taxonomy" id="2108360"/>
    <lineage>
        <taxon>Bacteria</taxon>
        <taxon>Pseudomonadati</taxon>
        <taxon>Pseudomonadota</taxon>
        <taxon>Alphaproteobacteria</taxon>
        <taxon>Hyphomicrobiales</taxon>
        <taxon>Methylobacteriaceae</taxon>
        <taxon>Microvirga</taxon>
    </lineage>
</organism>
<keyword evidence="3" id="KW-1185">Reference proteome</keyword>
<evidence type="ECO:0000313" key="2">
    <source>
        <dbReference type="EMBL" id="MPR30598.1"/>
    </source>
</evidence>
<dbReference type="InterPro" id="IPR011660">
    <property type="entry name" value="VapB-like"/>
</dbReference>